<name>A0A0E0B088_9ORYZ</name>
<reference evidence="2" key="2">
    <citation type="submission" date="2018-05" db="EMBL/GenBank/DDBJ databases">
        <title>OgluRS3 (Oryza glumaepatula Reference Sequence Version 3).</title>
        <authorList>
            <person name="Zhang J."/>
            <person name="Kudrna D."/>
            <person name="Lee S."/>
            <person name="Talag J."/>
            <person name="Welchert J."/>
            <person name="Wing R.A."/>
        </authorList>
    </citation>
    <scope>NUCLEOTIDE SEQUENCE [LARGE SCALE GENOMIC DNA]</scope>
</reference>
<dbReference type="EnsemblPlants" id="OGLUM09G03000.1">
    <property type="protein sequence ID" value="OGLUM09G03000.1"/>
    <property type="gene ID" value="OGLUM09G03000"/>
</dbReference>
<dbReference type="HOGENOM" id="CLU_1498566_0_0_1"/>
<dbReference type="Gramene" id="OGLUM09G03000.1">
    <property type="protein sequence ID" value="OGLUM09G03000.1"/>
    <property type="gene ID" value="OGLUM09G03000"/>
</dbReference>
<reference evidence="2" key="1">
    <citation type="submission" date="2015-04" db="UniProtKB">
        <authorList>
            <consortium name="EnsemblPlants"/>
        </authorList>
    </citation>
    <scope>IDENTIFICATION</scope>
</reference>
<proteinExistence type="predicted"/>
<feature type="compositionally biased region" description="Low complexity" evidence="1">
    <location>
        <begin position="87"/>
        <end position="99"/>
    </location>
</feature>
<sequence>MAAWHVDDEEGEECWRGGGMMQGGCHRRGAARCEREAAQHWCGVRRYATAYPLDAFPINLDQIALLPSSSSFLPFTFLLARRRRWSSRSSGDSGATSSGGASGSSEGGGASYGARQQGQRREQHGAVNLLVSGAVLPRGACSFHVALALVADGAPGETRCELLGFLGSPSLAELHRASVT</sequence>
<evidence type="ECO:0000256" key="1">
    <source>
        <dbReference type="SAM" id="MobiDB-lite"/>
    </source>
</evidence>
<organism evidence="2">
    <name type="scientific">Oryza glumipatula</name>
    <dbReference type="NCBI Taxonomy" id="40148"/>
    <lineage>
        <taxon>Eukaryota</taxon>
        <taxon>Viridiplantae</taxon>
        <taxon>Streptophyta</taxon>
        <taxon>Embryophyta</taxon>
        <taxon>Tracheophyta</taxon>
        <taxon>Spermatophyta</taxon>
        <taxon>Magnoliopsida</taxon>
        <taxon>Liliopsida</taxon>
        <taxon>Poales</taxon>
        <taxon>Poaceae</taxon>
        <taxon>BOP clade</taxon>
        <taxon>Oryzoideae</taxon>
        <taxon>Oryzeae</taxon>
        <taxon>Oryzinae</taxon>
        <taxon>Oryza</taxon>
    </lineage>
</organism>
<keyword evidence="3" id="KW-1185">Reference proteome</keyword>
<evidence type="ECO:0000313" key="3">
    <source>
        <dbReference type="Proteomes" id="UP000026961"/>
    </source>
</evidence>
<accession>A0A0E0B088</accession>
<evidence type="ECO:0000313" key="2">
    <source>
        <dbReference type="EnsemblPlants" id="OGLUM09G03000.1"/>
    </source>
</evidence>
<dbReference type="AlphaFoldDB" id="A0A0E0B088"/>
<dbReference type="Proteomes" id="UP000026961">
    <property type="component" value="Chromosome 9"/>
</dbReference>
<protein>
    <submittedName>
        <fullName evidence="2">Uncharacterized protein</fullName>
    </submittedName>
</protein>
<feature type="compositionally biased region" description="Gly residues" evidence="1">
    <location>
        <begin position="100"/>
        <end position="111"/>
    </location>
</feature>
<feature type="region of interest" description="Disordered" evidence="1">
    <location>
        <begin position="87"/>
        <end position="118"/>
    </location>
</feature>